<comment type="caution">
    <text evidence="1">The sequence shown here is derived from an EMBL/GenBank/DDBJ whole genome shotgun (WGS) entry which is preliminary data.</text>
</comment>
<evidence type="ECO:0000313" key="2">
    <source>
        <dbReference type="Proteomes" id="UP000006789"/>
    </source>
</evidence>
<proteinExistence type="predicted"/>
<name>A0AAV3H8Y2_ECOLX</name>
<reference evidence="1 2" key="1">
    <citation type="submission" date="2012-06" db="EMBL/GenBank/DDBJ databases">
        <title>Genomic anatomy of Escherichia coli O157:H7 outbreaks.</title>
        <authorList>
            <person name="Eppinger M."/>
            <person name="Daugherty S."/>
            <person name="Agrawal S."/>
            <person name="Galens K."/>
            <person name="Tallon L."/>
            <person name="Shefchek K."/>
            <person name="Parankush S."/>
            <person name="Cebula T.A."/>
            <person name="Feng P."/>
            <person name="Soderlund R."/>
            <person name="Mammel M.K."/>
            <person name="DebRoy C."/>
            <person name="Dudley E.G."/>
            <person name="Tarr P.I."/>
            <person name="Fraser-Liggett C."/>
            <person name="Ravel J."/>
        </authorList>
    </citation>
    <scope>NUCLEOTIDE SEQUENCE [LARGE SCALE GENOMIC DNA]</scope>
    <source>
        <strain evidence="1 2">EC1870</strain>
    </source>
</reference>
<protein>
    <submittedName>
        <fullName evidence="1">Uncharacterized protein</fullName>
    </submittedName>
</protein>
<gene>
    <name evidence="1" type="ORF">ECEC1870_2179</name>
</gene>
<dbReference type="AlphaFoldDB" id="A0AAV3H8Y2"/>
<evidence type="ECO:0000313" key="1">
    <source>
        <dbReference type="EMBL" id="EKJ44827.1"/>
    </source>
</evidence>
<dbReference type="Proteomes" id="UP000006789">
    <property type="component" value="Unassembled WGS sequence"/>
</dbReference>
<organism evidence="1 2">
    <name type="scientific">Escherichia coli EC1870</name>
    <dbReference type="NCBI Taxonomy" id="1005554"/>
    <lineage>
        <taxon>Bacteria</taxon>
        <taxon>Pseudomonadati</taxon>
        <taxon>Pseudomonadota</taxon>
        <taxon>Gammaproteobacteria</taxon>
        <taxon>Enterobacterales</taxon>
        <taxon>Enterobacteriaceae</taxon>
        <taxon>Escherichia</taxon>
    </lineage>
</organism>
<accession>A0AAV3H8Y2</accession>
<dbReference type="EMBL" id="AMVG01000343">
    <property type="protein sequence ID" value="EKJ44827.1"/>
    <property type="molecule type" value="Genomic_DNA"/>
</dbReference>
<sequence>MSFSGFIFGHTVAVPQRAPPRHRIAGVVGFTG</sequence>
<feature type="non-terminal residue" evidence="1">
    <location>
        <position position="32"/>
    </location>
</feature>